<proteinExistence type="predicted"/>
<accession>A0A319ENY6</accession>
<gene>
    <name evidence="2" type="ORF">BO78DRAFT_132895</name>
</gene>
<sequence>MPDDHQMGSPASYPNTCEEGQPKGSSRRQHHVVTWRRASLQQSASFVLSSLPCLQVLSPALSLALSLQHRLARTWRRSPDLCVGNAITFGLASLILLSDFPADLYDNIPAPLLPDFSHLTRDPDTAGYLFPDAPGHWILILGDDDDDEVVFDDGVSFHTLPTESVMSLRLYVRYTTLQIPFWMHPPCFVFQVQACRSACIAHVRGLYVIMISIPSSCLFCPPPLDLTHRPAAFDGHTPHIISLF</sequence>
<evidence type="ECO:0000313" key="3">
    <source>
        <dbReference type="Proteomes" id="UP000248423"/>
    </source>
</evidence>
<organism evidence="2 3">
    <name type="scientific">Aspergillus sclerotiicarbonarius (strain CBS 121057 / IBT 28362)</name>
    <dbReference type="NCBI Taxonomy" id="1448318"/>
    <lineage>
        <taxon>Eukaryota</taxon>
        <taxon>Fungi</taxon>
        <taxon>Dikarya</taxon>
        <taxon>Ascomycota</taxon>
        <taxon>Pezizomycotina</taxon>
        <taxon>Eurotiomycetes</taxon>
        <taxon>Eurotiomycetidae</taxon>
        <taxon>Eurotiales</taxon>
        <taxon>Aspergillaceae</taxon>
        <taxon>Aspergillus</taxon>
        <taxon>Aspergillus subgen. Circumdati</taxon>
    </lineage>
</organism>
<evidence type="ECO:0000313" key="2">
    <source>
        <dbReference type="EMBL" id="PYI11360.1"/>
    </source>
</evidence>
<dbReference type="EMBL" id="KZ826318">
    <property type="protein sequence ID" value="PYI11360.1"/>
    <property type="molecule type" value="Genomic_DNA"/>
</dbReference>
<reference evidence="2 3" key="1">
    <citation type="submission" date="2018-02" db="EMBL/GenBank/DDBJ databases">
        <title>The genomes of Aspergillus section Nigri reveals drivers in fungal speciation.</title>
        <authorList>
            <consortium name="DOE Joint Genome Institute"/>
            <person name="Vesth T.C."/>
            <person name="Nybo J."/>
            <person name="Theobald S."/>
            <person name="Brandl J."/>
            <person name="Frisvad J.C."/>
            <person name="Nielsen K.F."/>
            <person name="Lyhne E.K."/>
            <person name="Kogle M.E."/>
            <person name="Kuo A."/>
            <person name="Riley R."/>
            <person name="Clum A."/>
            <person name="Nolan M."/>
            <person name="Lipzen A."/>
            <person name="Salamov A."/>
            <person name="Henrissat B."/>
            <person name="Wiebenga A."/>
            <person name="De vries R.P."/>
            <person name="Grigoriev I.V."/>
            <person name="Mortensen U.H."/>
            <person name="Andersen M.R."/>
            <person name="Baker S.E."/>
        </authorList>
    </citation>
    <scope>NUCLEOTIDE SEQUENCE [LARGE SCALE GENOMIC DNA]</scope>
    <source>
        <strain evidence="2 3">CBS 121057</strain>
    </source>
</reference>
<keyword evidence="3" id="KW-1185">Reference proteome</keyword>
<dbReference type="AlphaFoldDB" id="A0A319ENY6"/>
<protein>
    <submittedName>
        <fullName evidence="2">Uncharacterized protein</fullName>
    </submittedName>
</protein>
<dbReference type="Proteomes" id="UP000248423">
    <property type="component" value="Unassembled WGS sequence"/>
</dbReference>
<feature type="region of interest" description="Disordered" evidence="1">
    <location>
        <begin position="1"/>
        <end position="30"/>
    </location>
</feature>
<name>A0A319ENY6_ASPSB</name>
<dbReference type="VEuPathDB" id="FungiDB:BO78DRAFT_132895"/>
<evidence type="ECO:0000256" key="1">
    <source>
        <dbReference type="SAM" id="MobiDB-lite"/>
    </source>
</evidence>